<dbReference type="PROSITE" id="PS50885">
    <property type="entry name" value="HAMP"/>
    <property type="match status" value="1"/>
</dbReference>
<dbReference type="SMART" id="SM00283">
    <property type="entry name" value="MA"/>
    <property type="match status" value="1"/>
</dbReference>
<feature type="domain" description="Methyl-accepting transducer" evidence="6">
    <location>
        <begin position="377"/>
        <end position="613"/>
    </location>
</feature>
<dbReference type="CDD" id="cd11386">
    <property type="entry name" value="MCP_signal"/>
    <property type="match status" value="1"/>
</dbReference>
<comment type="similarity">
    <text evidence="2">Belongs to the methyl-accepting chemotaxis (MCP) protein family.</text>
</comment>
<accession>A0A498L385</accession>
<dbReference type="InterPro" id="IPR004089">
    <property type="entry name" value="MCPsignal_dom"/>
</dbReference>
<evidence type="ECO:0000259" key="7">
    <source>
        <dbReference type="PROSITE" id="PS50112"/>
    </source>
</evidence>
<sequence>MSGDRLRRLLGRTDLTGSTGDGSTFRQRYVSTLSDRLAQESTTGSDLGGVLAAPSEADPAELADAYDAAATGDVVADHSVAVDTAVTAAFAELRAELEDEAAIDRVEASLSDTLDGLFESLETGVDVAGPVTAADGGTTPADGEASLDAETGTTGSDAAAEPPVPLAARELFDHVGTCLFVLDETGDVVVWNRGAEELTGVPAREAYEADMASEAFYHDGRRAKTLADKVLDAPESADEVYDVPRVDDYEFPLYRDRSTMTDADGAERHISFSAAPLYEDSEGQGPSDSRTQSGDGDLVGVVEMVQDRTADTVRRERTTDLLVELQSTIEAIQGGDYDARAAFEHEGVVDGELLSVVDALNDMAEQFQSLAGSVANDVEELREEAETVTDRSTDITTAAADQSETMTQLASEISNLSASVEEVAASASQVDATSSEAEEIAREGQASAQEAVSLLEEVEDSADDVADDVDHLQDRITEINDIVEVINDIADQTNILALNASIEAARAGEAGEGFAVVADEVKQLAEESQQNAAEIEQLIDGIQADTDETVANLTSTTERISEVNGQVEDAMARLEDIVQAISEASQGIQEVADATDDQAASTEEVASMIDEAVDQADEIAADIETIATANREQMERAREIRESVEKQRF</sequence>
<dbReference type="OrthoDB" id="116658at2157"/>
<dbReference type="PRINTS" id="PR00260">
    <property type="entry name" value="CHEMTRNSDUCR"/>
</dbReference>
<dbReference type="Pfam" id="PF00989">
    <property type="entry name" value="PAS"/>
    <property type="match status" value="1"/>
</dbReference>
<dbReference type="Pfam" id="PF00015">
    <property type="entry name" value="MCPsignal"/>
    <property type="match status" value="1"/>
</dbReference>
<evidence type="ECO:0000256" key="5">
    <source>
        <dbReference type="SAM" id="MobiDB-lite"/>
    </source>
</evidence>
<dbReference type="SUPFAM" id="SSF58104">
    <property type="entry name" value="Methyl-accepting chemotaxis protein (MCP) signaling domain"/>
    <property type="match status" value="1"/>
</dbReference>
<dbReference type="GO" id="GO:0006935">
    <property type="term" value="P:chemotaxis"/>
    <property type="evidence" value="ECO:0007669"/>
    <property type="project" value="InterPro"/>
</dbReference>
<organism evidence="9 10">
    <name type="scientific">Halorientalis pallida</name>
    <dbReference type="NCBI Taxonomy" id="2479928"/>
    <lineage>
        <taxon>Archaea</taxon>
        <taxon>Methanobacteriati</taxon>
        <taxon>Methanobacteriota</taxon>
        <taxon>Stenosarchaea group</taxon>
        <taxon>Halobacteria</taxon>
        <taxon>Halobacteriales</taxon>
        <taxon>Haloarculaceae</taxon>
        <taxon>Halorientalis</taxon>
    </lineage>
</organism>
<evidence type="ECO:0000259" key="8">
    <source>
        <dbReference type="PROSITE" id="PS50885"/>
    </source>
</evidence>
<feature type="region of interest" description="Disordered" evidence="5">
    <location>
        <begin position="277"/>
        <end position="298"/>
    </location>
</feature>
<proteinExistence type="inferred from homology"/>
<gene>
    <name evidence="9" type="ORF">EAF64_06690</name>
</gene>
<keyword evidence="10" id="KW-1185">Reference proteome</keyword>
<dbReference type="Proteomes" id="UP000289691">
    <property type="component" value="Unassembled WGS sequence"/>
</dbReference>
<dbReference type="Gene3D" id="1.10.287.950">
    <property type="entry name" value="Methyl-accepting chemotaxis protein"/>
    <property type="match status" value="1"/>
</dbReference>
<comment type="caution">
    <text evidence="9">The sequence shown here is derived from an EMBL/GenBank/DDBJ whole genome shotgun (WGS) entry which is preliminary data.</text>
</comment>
<dbReference type="RefSeq" id="WP_129068206.1">
    <property type="nucleotide sequence ID" value="NZ_RDFA01000002.1"/>
</dbReference>
<dbReference type="InterPro" id="IPR013767">
    <property type="entry name" value="PAS_fold"/>
</dbReference>
<dbReference type="PANTHER" id="PTHR32089:SF112">
    <property type="entry name" value="LYSOZYME-LIKE PROTEIN-RELATED"/>
    <property type="match status" value="1"/>
</dbReference>
<dbReference type="GO" id="GO:0007165">
    <property type="term" value="P:signal transduction"/>
    <property type="evidence" value="ECO:0007669"/>
    <property type="project" value="UniProtKB-KW"/>
</dbReference>
<keyword evidence="1 3" id="KW-0807">Transducer</keyword>
<dbReference type="GO" id="GO:0016020">
    <property type="term" value="C:membrane"/>
    <property type="evidence" value="ECO:0007669"/>
    <property type="project" value="InterPro"/>
</dbReference>
<evidence type="ECO:0000256" key="3">
    <source>
        <dbReference type="PROSITE-ProRule" id="PRU00284"/>
    </source>
</evidence>
<dbReference type="InterPro" id="IPR000014">
    <property type="entry name" value="PAS"/>
</dbReference>
<reference evidence="9 10" key="1">
    <citation type="submission" date="2019-01" db="EMBL/GenBank/DDBJ databases">
        <title>Halorientalis sp. F13-25 a new haloarchaeum isolated from hypersaline water.</title>
        <authorList>
            <person name="Ana D.-V."/>
            <person name="Cristina S.-P."/>
            <person name="Antonio V."/>
        </authorList>
    </citation>
    <scope>NUCLEOTIDE SEQUENCE [LARGE SCALE GENOMIC DNA]</scope>
    <source>
        <strain evidence="9 10">F13-25</strain>
    </source>
</reference>
<dbReference type="PROSITE" id="PS50112">
    <property type="entry name" value="PAS"/>
    <property type="match status" value="1"/>
</dbReference>
<evidence type="ECO:0000313" key="9">
    <source>
        <dbReference type="EMBL" id="RXK50244.1"/>
    </source>
</evidence>
<evidence type="ECO:0000256" key="4">
    <source>
        <dbReference type="SAM" id="Coils"/>
    </source>
</evidence>
<feature type="coiled-coil region" evidence="4">
    <location>
        <begin position="518"/>
        <end position="545"/>
    </location>
</feature>
<dbReference type="AlphaFoldDB" id="A0A498L385"/>
<evidence type="ECO:0000256" key="2">
    <source>
        <dbReference type="ARBA" id="ARBA00029447"/>
    </source>
</evidence>
<dbReference type="GO" id="GO:0004888">
    <property type="term" value="F:transmembrane signaling receptor activity"/>
    <property type="evidence" value="ECO:0007669"/>
    <property type="project" value="InterPro"/>
</dbReference>
<dbReference type="SUPFAM" id="SSF55785">
    <property type="entry name" value="PYP-like sensor domain (PAS domain)"/>
    <property type="match status" value="1"/>
</dbReference>
<dbReference type="InterPro" id="IPR035965">
    <property type="entry name" value="PAS-like_dom_sf"/>
</dbReference>
<dbReference type="PROSITE" id="PS50111">
    <property type="entry name" value="CHEMOTAXIS_TRANSDUC_2"/>
    <property type="match status" value="1"/>
</dbReference>
<feature type="region of interest" description="Disordered" evidence="5">
    <location>
        <begin position="130"/>
        <end position="160"/>
    </location>
</feature>
<name>A0A498L385_9EURY</name>
<dbReference type="PANTHER" id="PTHR32089">
    <property type="entry name" value="METHYL-ACCEPTING CHEMOTAXIS PROTEIN MCPB"/>
    <property type="match status" value="1"/>
</dbReference>
<dbReference type="EMBL" id="RDFA01000002">
    <property type="protein sequence ID" value="RXK50244.1"/>
    <property type="molecule type" value="Genomic_DNA"/>
</dbReference>
<feature type="domain" description="PAS" evidence="7">
    <location>
        <begin position="169"/>
        <end position="205"/>
    </location>
</feature>
<evidence type="ECO:0000259" key="6">
    <source>
        <dbReference type="PROSITE" id="PS50111"/>
    </source>
</evidence>
<dbReference type="Gene3D" id="3.30.450.20">
    <property type="entry name" value="PAS domain"/>
    <property type="match status" value="1"/>
</dbReference>
<dbReference type="InterPro" id="IPR003660">
    <property type="entry name" value="HAMP_dom"/>
</dbReference>
<dbReference type="InterPro" id="IPR004090">
    <property type="entry name" value="Chemotax_Me-accpt_rcpt"/>
</dbReference>
<feature type="compositionally biased region" description="Polar residues" evidence="5">
    <location>
        <begin position="284"/>
        <end position="294"/>
    </location>
</feature>
<evidence type="ECO:0000313" key="10">
    <source>
        <dbReference type="Proteomes" id="UP000289691"/>
    </source>
</evidence>
<feature type="domain" description="HAMP" evidence="8">
    <location>
        <begin position="322"/>
        <end position="372"/>
    </location>
</feature>
<protein>
    <submittedName>
        <fullName evidence="9">PAS domain-containing protein</fullName>
    </submittedName>
</protein>
<evidence type="ECO:0000256" key="1">
    <source>
        <dbReference type="ARBA" id="ARBA00023224"/>
    </source>
</evidence>
<keyword evidence="4" id="KW-0175">Coiled coil</keyword>
<dbReference type="GO" id="GO:0006355">
    <property type="term" value="P:regulation of DNA-templated transcription"/>
    <property type="evidence" value="ECO:0007669"/>
    <property type="project" value="InterPro"/>
</dbReference>